<gene>
    <name evidence="1" type="ORF">H310_12222</name>
</gene>
<organism evidence="1">
    <name type="scientific">Aphanomyces invadans</name>
    <dbReference type="NCBI Taxonomy" id="157072"/>
    <lineage>
        <taxon>Eukaryota</taxon>
        <taxon>Sar</taxon>
        <taxon>Stramenopiles</taxon>
        <taxon>Oomycota</taxon>
        <taxon>Saprolegniomycetes</taxon>
        <taxon>Saprolegniales</taxon>
        <taxon>Verrucalvaceae</taxon>
        <taxon>Aphanomyces</taxon>
    </lineage>
</organism>
<reference evidence="1" key="1">
    <citation type="submission" date="2013-12" db="EMBL/GenBank/DDBJ databases">
        <title>The Genome Sequence of Aphanomyces invadans NJM9701.</title>
        <authorList>
            <consortium name="The Broad Institute Genomics Platform"/>
            <person name="Russ C."/>
            <person name="Tyler B."/>
            <person name="van West P."/>
            <person name="Dieguez-Uribeondo J."/>
            <person name="Young S.K."/>
            <person name="Zeng Q."/>
            <person name="Gargeya S."/>
            <person name="Fitzgerald M."/>
            <person name="Abouelleil A."/>
            <person name="Alvarado L."/>
            <person name="Chapman S.B."/>
            <person name="Gainer-Dewar J."/>
            <person name="Goldberg J."/>
            <person name="Griggs A."/>
            <person name="Gujja S."/>
            <person name="Hansen M."/>
            <person name="Howarth C."/>
            <person name="Imamovic A."/>
            <person name="Ireland A."/>
            <person name="Larimer J."/>
            <person name="McCowan C."/>
            <person name="Murphy C."/>
            <person name="Pearson M."/>
            <person name="Poon T.W."/>
            <person name="Priest M."/>
            <person name="Roberts A."/>
            <person name="Saif S."/>
            <person name="Shea T."/>
            <person name="Sykes S."/>
            <person name="Wortman J."/>
            <person name="Nusbaum C."/>
            <person name="Birren B."/>
        </authorList>
    </citation>
    <scope>NUCLEOTIDE SEQUENCE [LARGE SCALE GENOMIC DNA]</scope>
    <source>
        <strain evidence="1">NJM9701</strain>
    </source>
</reference>
<dbReference type="EMBL" id="KI913988">
    <property type="protein sequence ID" value="ETV93873.1"/>
    <property type="molecule type" value="Genomic_DNA"/>
</dbReference>
<evidence type="ECO:0000313" key="1">
    <source>
        <dbReference type="EMBL" id="ETV93873.1"/>
    </source>
</evidence>
<dbReference type="OrthoDB" id="10466767at2759"/>
<proteinExistence type="predicted"/>
<protein>
    <submittedName>
        <fullName evidence="1">Uncharacterized protein</fullName>
    </submittedName>
</protein>
<dbReference type="GeneID" id="20089272"/>
<dbReference type="RefSeq" id="XP_008877433.1">
    <property type="nucleotide sequence ID" value="XM_008879211.1"/>
</dbReference>
<accession>A0A024TIJ5</accession>
<name>A0A024TIJ5_9STRA</name>
<dbReference type="AlphaFoldDB" id="A0A024TIJ5"/>
<sequence length="131" mass="15043">MDKKTAWNQKDFKKAEQAAAVESKTKVSFNSIHYLGQSDIENLDSIRESVIEKLQAVRRVIERFRRDLEQTNVKSNSHRIKYVLGDLYKIQASLSLASGYVTENIDNILVVKPKSEEKKIEETPAEYLANL</sequence>
<dbReference type="VEuPathDB" id="FungiDB:H310_12222"/>